<name>A0ABM6W6I3_9STRE</name>
<reference evidence="3 4" key="1">
    <citation type="submission" date="2018-05" db="EMBL/GenBank/DDBJ databases">
        <title>Complete genome sequences of Streptococcus sobrinus.</title>
        <authorList>
            <person name="Sales M."/>
            <person name="Jensen P.A."/>
        </authorList>
    </citation>
    <scope>NUCLEOTIDE SEQUENCE [LARGE SCALE GENOMIC DNA]</scope>
    <source>
        <strain evidence="3 4">SL1</strain>
    </source>
</reference>
<keyword evidence="3" id="KW-0378">Hydrolase</keyword>
<dbReference type="CDD" id="cd07583">
    <property type="entry name" value="nitrilase_5"/>
    <property type="match status" value="1"/>
</dbReference>
<dbReference type="PANTHER" id="PTHR23088:SF27">
    <property type="entry name" value="DEAMINATED GLUTATHIONE AMIDASE"/>
    <property type="match status" value="1"/>
</dbReference>
<sequence>MRVSLIQMAVSFGRPQENFARVLQLLNQAVQEEPDVIVLPEMWNTGYALSDLAQLSDKEGQKTQELLSQFAREHKVALVAGSVAVQEAGQFFNRTYVYGKDGQLLSSYDKVHLFGLMAEDQYLTAGQQESHFELAGVKASNVICYDIRFPEWLRTLMADGAQILFVVAEWPQDRMEQWEILLKARAVENQTFVVAVNRVGDDPDNHFNGHSLIINPLGQVILQASDDQEGIFTADLDLTQVDQTRGHIPVFDDRKPELYH</sequence>
<gene>
    <name evidence="3" type="ORF">DK182_07485</name>
</gene>
<protein>
    <submittedName>
        <fullName evidence="3">Carbon-nitrogen family hydrolase</fullName>
    </submittedName>
</protein>
<dbReference type="InterPro" id="IPR036526">
    <property type="entry name" value="C-N_Hydrolase_sf"/>
</dbReference>
<evidence type="ECO:0000259" key="2">
    <source>
        <dbReference type="PROSITE" id="PS50263"/>
    </source>
</evidence>
<proteinExistence type="inferred from homology"/>
<dbReference type="GeneID" id="93924346"/>
<organism evidence="3 4">
    <name type="scientific">Streptococcus sobrinus</name>
    <dbReference type="NCBI Taxonomy" id="1310"/>
    <lineage>
        <taxon>Bacteria</taxon>
        <taxon>Bacillati</taxon>
        <taxon>Bacillota</taxon>
        <taxon>Bacilli</taxon>
        <taxon>Lactobacillales</taxon>
        <taxon>Streptococcaceae</taxon>
        <taxon>Streptococcus</taxon>
    </lineage>
</organism>
<comment type="similarity">
    <text evidence="1">Belongs to the carbon-nitrogen hydrolase superfamily. NIT1/NIT2 family.</text>
</comment>
<evidence type="ECO:0000313" key="4">
    <source>
        <dbReference type="Proteomes" id="UP000245369"/>
    </source>
</evidence>
<dbReference type="GO" id="GO:0016787">
    <property type="term" value="F:hydrolase activity"/>
    <property type="evidence" value="ECO:0007669"/>
    <property type="project" value="UniProtKB-KW"/>
</dbReference>
<dbReference type="PROSITE" id="PS50263">
    <property type="entry name" value="CN_HYDROLASE"/>
    <property type="match status" value="1"/>
</dbReference>
<dbReference type="Gene3D" id="3.60.110.10">
    <property type="entry name" value="Carbon-nitrogen hydrolase"/>
    <property type="match status" value="1"/>
</dbReference>
<dbReference type="EMBL" id="CP029490">
    <property type="protein sequence ID" value="AWN21195.1"/>
    <property type="molecule type" value="Genomic_DNA"/>
</dbReference>
<accession>A0ABM6W6I3</accession>
<evidence type="ECO:0000313" key="3">
    <source>
        <dbReference type="EMBL" id="AWN21195.1"/>
    </source>
</evidence>
<evidence type="ECO:0000256" key="1">
    <source>
        <dbReference type="ARBA" id="ARBA00010613"/>
    </source>
</evidence>
<dbReference type="RefSeq" id="WP_019770515.1">
    <property type="nucleotide sequence ID" value="NZ_CP029490.1"/>
</dbReference>
<dbReference type="Proteomes" id="UP000245369">
    <property type="component" value="Chromosome"/>
</dbReference>
<dbReference type="PANTHER" id="PTHR23088">
    <property type="entry name" value="NITRILASE-RELATED"/>
    <property type="match status" value="1"/>
</dbReference>
<dbReference type="SUPFAM" id="SSF56317">
    <property type="entry name" value="Carbon-nitrogen hydrolase"/>
    <property type="match status" value="1"/>
</dbReference>
<keyword evidence="4" id="KW-1185">Reference proteome</keyword>
<dbReference type="Pfam" id="PF00795">
    <property type="entry name" value="CN_hydrolase"/>
    <property type="match status" value="1"/>
</dbReference>
<dbReference type="InterPro" id="IPR003010">
    <property type="entry name" value="C-N_Hydrolase"/>
</dbReference>
<feature type="domain" description="CN hydrolase" evidence="2">
    <location>
        <begin position="1"/>
        <end position="238"/>
    </location>
</feature>